<organism evidence="1 2">
    <name type="scientific">Ancylomarina subtilis</name>
    <dbReference type="NCBI Taxonomy" id="1639035"/>
    <lineage>
        <taxon>Bacteria</taxon>
        <taxon>Pseudomonadati</taxon>
        <taxon>Bacteroidota</taxon>
        <taxon>Bacteroidia</taxon>
        <taxon>Marinilabiliales</taxon>
        <taxon>Marinifilaceae</taxon>
        <taxon>Ancylomarina</taxon>
    </lineage>
</organism>
<accession>A0A4Q7VMQ3</accession>
<reference evidence="1 2" key="1">
    <citation type="submission" date="2019-02" db="EMBL/GenBank/DDBJ databases">
        <title>Genomic Encyclopedia of Type Strains, Phase IV (KMG-IV): sequencing the most valuable type-strain genomes for metagenomic binning, comparative biology and taxonomic classification.</title>
        <authorList>
            <person name="Goeker M."/>
        </authorList>
    </citation>
    <scope>NUCLEOTIDE SEQUENCE [LARGE SCALE GENOMIC DNA]</scope>
    <source>
        <strain evidence="1 2">DSM 28825</strain>
    </source>
</reference>
<evidence type="ECO:0000313" key="1">
    <source>
        <dbReference type="EMBL" id="RZT97437.1"/>
    </source>
</evidence>
<gene>
    <name evidence="1" type="ORF">EV201_2107</name>
</gene>
<protein>
    <submittedName>
        <fullName evidence="1">Uncharacterized protein</fullName>
    </submittedName>
</protein>
<name>A0A4Q7VMQ3_9BACT</name>
<dbReference type="RefSeq" id="WP_130307464.1">
    <property type="nucleotide sequence ID" value="NZ_SHKN01000001.1"/>
</dbReference>
<dbReference type="Proteomes" id="UP000293562">
    <property type="component" value="Unassembled WGS sequence"/>
</dbReference>
<comment type="caution">
    <text evidence="1">The sequence shown here is derived from an EMBL/GenBank/DDBJ whole genome shotgun (WGS) entry which is preliminary data.</text>
</comment>
<dbReference type="AlphaFoldDB" id="A0A4Q7VMQ3"/>
<keyword evidence="2" id="KW-1185">Reference proteome</keyword>
<dbReference type="EMBL" id="SHKN01000001">
    <property type="protein sequence ID" value="RZT97437.1"/>
    <property type="molecule type" value="Genomic_DNA"/>
</dbReference>
<evidence type="ECO:0000313" key="2">
    <source>
        <dbReference type="Proteomes" id="UP000293562"/>
    </source>
</evidence>
<proteinExistence type="predicted"/>
<sequence>MKKLTILQGAKKLSKIEQKNIIGGRHNTTDPIDGGGSGGNGGTPTNMGVCFGSPVMIPCDQYCSDGTQPLCSN</sequence>